<gene>
    <name evidence="2" type="ORF">QE152_g419</name>
</gene>
<comment type="caution">
    <text evidence="2">The sequence shown here is derived from an EMBL/GenBank/DDBJ whole genome shotgun (WGS) entry which is preliminary data.</text>
</comment>
<feature type="region of interest" description="Disordered" evidence="1">
    <location>
        <begin position="40"/>
        <end position="66"/>
    </location>
</feature>
<proteinExistence type="predicted"/>
<feature type="compositionally biased region" description="Basic and acidic residues" evidence="1">
    <location>
        <begin position="46"/>
        <end position="57"/>
    </location>
</feature>
<organism evidence="2 3">
    <name type="scientific">Popillia japonica</name>
    <name type="common">Japanese beetle</name>
    <dbReference type="NCBI Taxonomy" id="7064"/>
    <lineage>
        <taxon>Eukaryota</taxon>
        <taxon>Metazoa</taxon>
        <taxon>Ecdysozoa</taxon>
        <taxon>Arthropoda</taxon>
        <taxon>Hexapoda</taxon>
        <taxon>Insecta</taxon>
        <taxon>Pterygota</taxon>
        <taxon>Neoptera</taxon>
        <taxon>Endopterygota</taxon>
        <taxon>Coleoptera</taxon>
        <taxon>Polyphaga</taxon>
        <taxon>Scarabaeiformia</taxon>
        <taxon>Scarabaeidae</taxon>
        <taxon>Rutelinae</taxon>
        <taxon>Popillia</taxon>
    </lineage>
</organism>
<name>A0AAW1NAP6_POPJA</name>
<evidence type="ECO:0000313" key="3">
    <source>
        <dbReference type="Proteomes" id="UP001458880"/>
    </source>
</evidence>
<evidence type="ECO:0000256" key="1">
    <source>
        <dbReference type="SAM" id="MobiDB-lite"/>
    </source>
</evidence>
<protein>
    <recommendedName>
        <fullName evidence="4">Secreted protein</fullName>
    </recommendedName>
</protein>
<evidence type="ECO:0008006" key="4">
    <source>
        <dbReference type="Google" id="ProtNLM"/>
    </source>
</evidence>
<dbReference type="AlphaFoldDB" id="A0AAW1NAP6"/>
<dbReference type="Proteomes" id="UP001458880">
    <property type="component" value="Unassembled WGS sequence"/>
</dbReference>
<dbReference type="EMBL" id="JASPKY010000003">
    <property type="protein sequence ID" value="KAK9758842.1"/>
    <property type="molecule type" value="Genomic_DNA"/>
</dbReference>
<keyword evidence="3" id="KW-1185">Reference proteome</keyword>
<accession>A0AAW1NAP6</accession>
<sequence length="134" mass="15067">MLAMPLPNAAACCCLCESATSKQKSFPRLKLGESALEASRPIRSTLNKEREARERASNRKKNHSGVEWGCEEKRGEIVAQKYNPQGTKAGRSQWFADSYRSSTVEQCCEKLWLRARLPVLAGIPRMQSSRVPNR</sequence>
<reference evidence="2 3" key="1">
    <citation type="journal article" date="2024" name="BMC Genomics">
        <title>De novo assembly and annotation of Popillia japonica's genome with initial clues to its potential as an invasive pest.</title>
        <authorList>
            <person name="Cucini C."/>
            <person name="Boschi S."/>
            <person name="Funari R."/>
            <person name="Cardaioli E."/>
            <person name="Iannotti N."/>
            <person name="Marturano G."/>
            <person name="Paoli F."/>
            <person name="Bruttini M."/>
            <person name="Carapelli A."/>
            <person name="Frati F."/>
            <person name="Nardi F."/>
        </authorList>
    </citation>
    <scope>NUCLEOTIDE SEQUENCE [LARGE SCALE GENOMIC DNA]</scope>
    <source>
        <strain evidence="2">DMR45628</strain>
    </source>
</reference>
<evidence type="ECO:0000313" key="2">
    <source>
        <dbReference type="EMBL" id="KAK9758842.1"/>
    </source>
</evidence>